<dbReference type="AlphaFoldDB" id="A9QP52"/>
<sequence>MKPSIKTLYEVLDFTWPSVTTELHHGWQIKNGSGGGKRVSAAIQNSPTAKVEVAEKLMNALGQKKLFMIREGNEILDYKLHKLGYKLIDPSVIFGLPIELLAKTFDGKFHTSPNTAMKSLWLNGDINDMRLNVMARTKVLKTYVTINNIAVAFVAIHNAIAMVHALEVSKINQRQGFGKKIMQQIAGWASLNGAHYLSVITVHNNFPAKSLYENLKMSEIGSYHYRIKL</sequence>
<keyword evidence="2" id="KW-0808">Transferase</keyword>
<dbReference type="Pfam" id="PF00583">
    <property type="entry name" value="Acetyltransf_1"/>
    <property type="match status" value="1"/>
</dbReference>
<dbReference type="SUPFAM" id="SSF55729">
    <property type="entry name" value="Acyl-CoA N-acyltransferases (Nat)"/>
    <property type="match status" value="1"/>
</dbReference>
<protein>
    <submittedName>
        <fullName evidence="2">Histone acetyltransferase HPA2-related acetyltransferase</fullName>
    </submittedName>
</protein>
<dbReference type="EMBL" id="GU474935">
    <property type="protein sequence ID" value="ADI19902.1"/>
    <property type="molecule type" value="Genomic_DNA"/>
</dbReference>
<gene>
    <name evidence="2" type="ORF">MBMO_EB00055B11g009</name>
</gene>
<organism evidence="2">
    <name type="scientific">uncultured marine bacterium EB000_55B11</name>
    <dbReference type="NCBI Taxonomy" id="480665"/>
    <lineage>
        <taxon>Bacteria</taxon>
        <taxon>environmental samples</taxon>
    </lineage>
</organism>
<accession>A9QP52</accession>
<proteinExistence type="predicted"/>
<dbReference type="GO" id="GO:0016747">
    <property type="term" value="F:acyltransferase activity, transferring groups other than amino-acyl groups"/>
    <property type="evidence" value="ECO:0007669"/>
    <property type="project" value="InterPro"/>
</dbReference>
<dbReference type="InterPro" id="IPR000182">
    <property type="entry name" value="GNAT_dom"/>
</dbReference>
<reference evidence="2" key="1">
    <citation type="journal article" date="2008" name="Environ. Microbiol.">
        <title>Design and testing of 'genome-proxy' microarrays to profile marine microbial communities.</title>
        <authorList>
            <person name="Rich V.I."/>
            <person name="Konstantinidis K."/>
            <person name="DeLong E.F."/>
        </authorList>
    </citation>
    <scope>NUCLEOTIDE SEQUENCE</scope>
</reference>
<evidence type="ECO:0000259" key="1">
    <source>
        <dbReference type="Pfam" id="PF00583"/>
    </source>
</evidence>
<evidence type="ECO:0000313" key="3">
    <source>
        <dbReference type="EMBL" id="ADI19902.1"/>
    </source>
</evidence>
<dbReference type="InterPro" id="IPR016181">
    <property type="entry name" value="Acyl_CoA_acyltransferase"/>
</dbReference>
<reference evidence="3" key="2">
    <citation type="journal article" date="2011" name="Environ. Microbiol.">
        <title>Time-series analyses of Monterey Bay coastal microbial picoplankton using a 'genome proxy' microarray.</title>
        <authorList>
            <person name="Rich V.I."/>
            <person name="Pham V.D."/>
            <person name="Eppley J."/>
            <person name="Shi Y."/>
            <person name="DeLong E.F."/>
        </authorList>
    </citation>
    <scope>NUCLEOTIDE SEQUENCE</scope>
</reference>
<feature type="domain" description="N-acetyltransferase" evidence="1">
    <location>
        <begin position="159"/>
        <end position="214"/>
    </location>
</feature>
<name>A9QP52_9BACT</name>
<evidence type="ECO:0000313" key="2">
    <source>
        <dbReference type="EMBL" id="ABX59220.1"/>
    </source>
</evidence>
<dbReference type="Gene3D" id="3.40.630.30">
    <property type="match status" value="1"/>
</dbReference>
<dbReference type="EMBL" id="EU221239">
    <property type="protein sequence ID" value="ABX59220.1"/>
    <property type="molecule type" value="Genomic_DNA"/>
</dbReference>